<protein>
    <submittedName>
        <fullName evidence="1">Uncharacterized protein</fullName>
    </submittedName>
</protein>
<dbReference type="EMBL" id="KI927812">
    <property type="protein sequence ID" value="ETW32054.1"/>
    <property type="molecule type" value="Genomic_DNA"/>
</dbReference>
<dbReference type="Proteomes" id="UP000030656">
    <property type="component" value="Unassembled WGS sequence"/>
</dbReference>
<gene>
    <name evidence="1" type="ORF">PFFCH_00510</name>
</gene>
<evidence type="ECO:0000313" key="2">
    <source>
        <dbReference type="Proteomes" id="UP000030656"/>
    </source>
</evidence>
<evidence type="ECO:0000313" key="1">
    <source>
        <dbReference type="EMBL" id="ETW32054.1"/>
    </source>
</evidence>
<accession>A0A024VTJ3</accession>
<reference evidence="1 2" key="2">
    <citation type="submission" date="2013-02" db="EMBL/GenBank/DDBJ databases">
        <title>The Genome Sequence of Plasmodium falciparum FCH/4.</title>
        <authorList>
            <consortium name="The Broad Institute Genome Sequencing Platform"/>
            <consortium name="The Broad Institute Genome Sequencing Center for Infectious Disease"/>
            <person name="Neafsey D."/>
            <person name="Cheeseman I."/>
            <person name="Volkman S."/>
            <person name="Adams J."/>
            <person name="Walker B."/>
            <person name="Young S.K."/>
            <person name="Zeng Q."/>
            <person name="Gargeya S."/>
            <person name="Fitzgerald M."/>
            <person name="Haas B."/>
            <person name="Abouelleil A."/>
            <person name="Alvarado L."/>
            <person name="Arachchi H.M."/>
            <person name="Berlin A.M."/>
            <person name="Chapman S.B."/>
            <person name="Dewar J."/>
            <person name="Goldberg J."/>
            <person name="Griggs A."/>
            <person name="Gujja S."/>
            <person name="Hansen M."/>
            <person name="Howarth C."/>
            <person name="Imamovic A."/>
            <person name="Larimer J."/>
            <person name="McCowan C."/>
            <person name="Murphy C."/>
            <person name="Neiman D."/>
            <person name="Pearson M."/>
            <person name="Priest M."/>
            <person name="Roberts A."/>
            <person name="Saif S."/>
            <person name="Shea T."/>
            <person name="Sisk P."/>
            <person name="Sykes S."/>
            <person name="Wortman J."/>
            <person name="Nusbaum C."/>
            <person name="Birren B."/>
        </authorList>
    </citation>
    <scope>NUCLEOTIDE SEQUENCE [LARGE SCALE GENOMIC DNA]</scope>
    <source>
        <strain evidence="1 2">FCH/4</strain>
    </source>
</reference>
<reference evidence="1 2" key="1">
    <citation type="submission" date="2013-02" db="EMBL/GenBank/DDBJ databases">
        <title>The Genome Annotation of Plasmodium falciparum FCH/4.</title>
        <authorList>
            <consortium name="The Broad Institute Genome Sequencing Platform"/>
            <consortium name="The Broad Institute Genome Sequencing Center for Infectious Disease"/>
            <person name="Neafsey D."/>
            <person name="Hoffman S."/>
            <person name="Volkman S."/>
            <person name="Rosenthal P."/>
            <person name="Walker B."/>
            <person name="Young S.K."/>
            <person name="Zeng Q."/>
            <person name="Gargeya S."/>
            <person name="Fitzgerald M."/>
            <person name="Haas B."/>
            <person name="Abouelleil A."/>
            <person name="Allen A.W."/>
            <person name="Alvarado L."/>
            <person name="Arachchi H.M."/>
            <person name="Berlin A.M."/>
            <person name="Chapman S.B."/>
            <person name="Gainer-Dewar J."/>
            <person name="Goldberg J."/>
            <person name="Griggs A."/>
            <person name="Gujja S."/>
            <person name="Hansen M."/>
            <person name="Howarth C."/>
            <person name="Imamovic A."/>
            <person name="Ireland A."/>
            <person name="Larimer J."/>
            <person name="McCowan C."/>
            <person name="Murphy C."/>
            <person name="Pearson M."/>
            <person name="Poon T.W."/>
            <person name="Priest M."/>
            <person name="Roberts A."/>
            <person name="Saif S."/>
            <person name="Shea T."/>
            <person name="Sisk P."/>
            <person name="Sykes S."/>
            <person name="Wortman J."/>
            <person name="Nusbaum C."/>
            <person name="Birren B."/>
        </authorList>
    </citation>
    <scope>NUCLEOTIDE SEQUENCE [LARGE SCALE GENOMIC DNA]</scope>
    <source>
        <strain evidence="1 2">FCH/4</strain>
    </source>
</reference>
<proteinExistence type="predicted"/>
<name>A0A024VTJ3_PLAFA</name>
<organism evidence="1 2">
    <name type="scientific">Plasmodium falciparum FCH/4</name>
    <dbReference type="NCBI Taxonomy" id="1036724"/>
    <lineage>
        <taxon>Eukaryota</taxon>
        <taxon>Sar</taxon>
        <taxon>Alveolata</taxon>
        <taxon>Apicomplexa</taxon>
        <taxon>Aconoidasida</taxon>
        <taxon>Haemosporida</taxon>
        <taxon>Plasmodiidae</taxon>
        <taxon>Plasmodium</taxon>
        <taxon>Plasmodium (Laverania)</taxon>
    </lineage>
</organism>
<sequence>MDCIDYSFHSYQIY</sequence>